<dbReference type="InterPro" id="IPR027398">
    <property type="entry name" value="SecD-TM"/>
</dbReference>
<dbReference type="GO" id="GO:0065002">
    <property type="term" value="P:intracellular protein transmembrane transport"/>
    <property type="evidence" value="ECO:0007669"/>
    <property type="project" value="UniProtKB-UniRule"/>
</dbReference>
<evidence type="ECO:0000256" key="2">
    <source>
        <dbReference type="ARBA" id="ARBA00022448"/>
    </source>
</evidence>
<keyword evidence="4 9" id="KW-0812">Transmembrane</keyword>
<evidence type="ECO:0000256" key="8">
    <source>
        <dbReference type="ARBA" id="ARBA00023136"/>
    </source>
</evidence>
<feature type="domain" description="SecD export protein N-terminal TM" evidence="11">
    <location>
        <begin position="10"/>
        <end position="106"/>
    </location>
</feature>
<feature type="transmembrane region" description="Helical" evidence="9">
    <location>
        <begin position="445"/>
        <end position="464"/>
    </location>
</feature>
<feature type="transmembrane region" description="Helical" evidence="9">
    <location>
        <begin position="12"/>
        <end position="35"/>
    </location>
</feature>
<name>A0A222GAI5_9GAMM</name>
<dbReference type="SUPFAM" id="SSF82866">
    <property type="entry name" value="Multidrug efflux transporter AcrB transmembrane domain"/>
    <property type="match status" value="1"/>
</dbReference>
<dbReference type="Pfam" id="PF22599">
    <property type="entry name" value="SecDF_P1_head"/>
    <property type="match status" value="1"/>
</dbReference>
<reference evidence="14 15" key="1">
    <citation type="submission" date="2017-08" db="EMBL/GenBank/DDBJ databases">
        <title>Complete genome of Colwellia sp. NB097-1, a psychrophile bacterium ioslated from Bering Sea.</title>
        <authorList>
            <person name="Chen X."/>
        </authorList>
    </citation>
    <scope>NUCLEOTIDE SEQUENCE [LARGE SCALE GENOMIC DNA]</scope>
    <source>
        <strain evidence="14 15">NB097-1</strain>
    </source>
</reference>
<feature type="transmembrane region" description="Helical" evidence="9">
    <location>
        <begin position="471"/>
        <end position="493"/>
    </location>
</feature>
<dbReference type="Pfam" id="PF13721">
    <property type="entry name" value="SecD-TM1"/>
    <property type="match status" value="1"/>
</dbReference>
<dbReference type="GO" id="GO:0015450">
    <property type="term" value="F:protein-transporting ATPase activity"/>
    <property type="evidence" value="ECO:0007669"/>
    <property type="project" value="InterPro"/>
</dbReference>
<evidence type="ECO:0000256" key="6">
    <source>
        <dbReference type="ARBA" id="ARBA00022989"/>
    </source>
</evidence>
<evidence type="ECO:0000256" key="1">
    <source>
        <dbReference type="ARBA" id="ARBA00004651"/>
    </source>
</evidence>
<evidence type="ECO:0000259" key="13">
    <source>
        <dbReference type="Pfam" id="PF22599"/>
    </source>
</evidence>
<feature type="transmembrane region" description="Helical" evidence="9">
    <location>
        <begin position="569"/>
        <end position="592"/>
    </location>
</feature>
<evidence type="ECO:0000259" key="11">
    <source>
        <dbReference type="Pfam" id="PF13721"/>
    </source>
</evidence>
<dbReference type="Proteomes" id="UP000202259">
    <property type="component" value="Chromosome"/>
</dbReference>
<feature type="domain" description="SecDF P1 head subdomain" evidence="13">
    <location>
        <begin position="302"/>
        <end position="423"/>
    </location>
</feature>
<dbReference type="PANTHER" id="PTHR30081:SF13">
    <property type="entry name" value="PROTEIN TRANSLOCASE SUBUNIT SECD"/>
    <property type="match status" value="1"/>
</dbReference>
<keyword evidence="7 9" id="KW-0811">Translocation</keyword>
<evidence type="ECO:0000256" key="7">
    <source>
        <dbReference type="ARBA" id="ARBA00023010"/>
    </source>
</evidence>
<evidence type="ECO:0000256" key="4">
    <source>
        <dbReference type="ARBA" id="ARBA00022692"/>
    </source>
</evidence>
<feature type="domain" description="Protein translocase subunit SecDF P1" evidence="12">
    <location>
        <begin position="234"/>
        <end position="292"/>
    </location>
</feature>
<evidence type="ECO:0000256" key="3">
    <source>
        <dbReference type="ARBA" id="ARBA00022475"/>
    </source>
</evidence>
<comment type="similarity">
    <text evidence="9">Belongs to the SecD/SecF family. SecD subfamily.</text>
</comment>
<gene>
    <name evidence="9 14" type="primary">secD</name>
    <name evidence="14" type="ORF">B5D82_14160</name>
</gene>
<dbReference type="InterPro" id="IPR048634">
    <property type="entry name" value="SecD_SecF_C"/>
</dbReference>
<evidence type="ECO:0000259" key="12">
    <source>
        <dbReference type="Pfam" id="PF21760"/>
    </source>
</evidence>
<dbReference type="Pfam" id="PF02355">
    <property type="entry name" value="SecD_SecF_C"/>
    <property type="match status" value="1"/>
</dbReference>
<dbReference type="Pfam" id="PF21760">
    <property type="entry name" value="SecD_1st"/>
    <property type="match status" value="1"/>
</dbReference>
<evidence type="ECO:0000313" key="15">
    <source>
        <dbReference type="Proteomes" id="UP000202259"/>
    </source>
</evidence>
<feature type="transmembrane region" description="Helical" evidence="9">
    <location>
        <begin position="499"/>
        <end position="520"/>
    </location>
</feature>
<organism evidence="14 15">
    <name type="scientific">Cognaticolwellia beringensis</name>
    <dbReference type="NCBI Taxonomy" id="1967665"/>
    <lineage>
        <taxon>Bacteria</taxon>
        <taxon>Pseudomonadati</taxon>
        <taxon>Pseudomonadota</taxon>
        <taxon>Gammaproteobacteria</taxon>
        <taxon>Alteromonadales</taxon>
        <taxon>Colwelliaceae</taxon>
        <taxon>Cognaticolwellia</taxon>
    </lineage>
</organism>
<dbReference type="InterPro" id="IPR055344">
    <property type="entry name" value="SecD_SecF_C_bact"/>
</dbReference>
<dbReference type="PANTHER" id="PTHR30081">
    <property type="entry name" value="PROTEIN-EXPORT MEMBRANE PROTEIN SEC"/>
    <property type="match status" value="1"/>
</dbReference>
<dbReference type="EMBL" id="CP020465">
    <property type="protein sequence ID" value="ASP48810.1"/>
    <property type="molecule type" value="Genomic_DNA"/>
</dbReference>
<dbReference type="GO" id="GO:0043952">
    <property type="term" value="P:protein transport by the Sec complex"/>
    <property type="evidence" value="ECO:0007669"/>
    <property type="project" value="UniProtKB-UniRule"/>
</dbReference>
<protein>
    <recommendedName>
        <fullName evidence="9">Protein translocase subunit SecD</fullName>
    </recommendedName>
</protein>
<dbReference type="Gene3D" id="3.30.1360.200">
    <property type="match status" value="1"/>
</dbReference>
<dbReference type="FunFam" id="1.20.1640.10:FF:000004">
    <property type="entry name" value="Protein translocase subunit SecD"/>
    <property type="match status" value="1"/>
</dbReference>
<keyword evidence="8 9" id="KW-0472">Membrane</keyword>
<dbReference type="GO" id="GO:0006605">
    <property type="term" value="P:protein targeting"/>
    <property type="evidence" value="ECO:0007669"/>
    <property type="project" value="UniProtKB-UniRule"/>
</dbReference>
<dbReference type="NCBIfam" id="TIGR01129">
    <property type="entry name" value="secD"/>
    <property type="match status" value="1"/>
</dbReference>
<dbReference type="InterPro" id="IPR005791">
    <property type="entry name" value="SecD"/>
</dbReference>
<dbReference type="InterPro" id="IPR022813">
    <property type="entry name" value="SecD/SecF_arch_bac"/>
</dbReference>
<keyword evidence="3 9" id="KW-1003">Cell membrane</keyword>
<evidence type="ECO:0000259" key="10">
    <source>
        <dbReference type="Pfam" id="PF02355"/>
    </source>
</evidence>
<dbReference type="GO" id="GO:0005886">
    <property type="term" value="C:plasma membrane"/>
    <property type="evidence" value="ECO:0007669"/>
    <property type="project" value="UniProtKB-SubCell"/>
</dbReference>
<evidence type="ECO:0000256" key="9">
    <source>
        <dbReference type="HAMAP-Rule" id="MF_01463"/>
    </source>
</evidence>
<dbReference type="Gene3D" id="1.20.1640.10">
    <property type="entry name" value="Multidrug efflux transporter AcrB transmembrane domain"/>
    <property type="match status" value="1"/>
</dbReference>
<feature type="transmembrane region" description="Helical" evidence="9">
    <location>
        <begin position="541"/>
        <end position="563"/>
    </location>
</feature>
<comment type="function">
    <text evidence="9">Part of the Sec protein translocase complex. Interacts with the SecYEG preprotein conducting channel. SecDF uses the proton motive force (PMF) to complete protein translocation after the ATP-dependent function of SecA.</text>
</comment>
<dbReference type="NCBIfam" id="NF009545">
    <property type="entry name" value="PRK12933.1"/>
    <property type="match status" value="1"/>
</dbReference>
<comment type="subunit">
    <text evidence="9">Forms a complex with SecF. Part of the essential Sec protein translocation apparatus which comprises SecA, SecYEG and auxiliary proteins SecDF-YajC and YidC.</text>
</comment>
<dbReference type="InterPro" id="IPR054384">
    <property type="entry name" value="SecDF_P1_head"/>
</dbReference>
<dbReference type="NCBIfam" id="TIGR00916">
    <property type="entry name" value="2A0604s01"/>
    <property type="match status" value="1"/>
</dbReference>
<dbReference type="Gene3D" id="3.30.70.3400">
    <property type="match status" value="2"/>
</dbReference>
<sequence length="637" mass="69267">MNTRNKSTRKYFSWQNAVILITLIFMIINALPNLYPEKVSIQLTSNSSQIEQTSPQKLNTFLQSNQLEAEKITTSASGITITLANKADELVAKDLLKAELGERYTVDSAIDSNAPAWFKSMNMEPIKLGLDLSGGVLFVLDVDTERALFEHLKGIAVDIKTLSIENRIRGITLTQPTNNSIDINFPSSMQSKVEKLLSTVTQSAPELSINKISSTKITLLYPPQEQVKFRQTTMKHTLKAMRGRIEELGITEAVTQQQGKNRIRIELPGVHNPEEAKRIIGATATLDFYQLADSSNTAGIMHMTDSSGRKLSLNSKAVFSGSSIKNARAGQDEMGLPLVNLTLDSIGGKKMSTFSKANIGKPMVTVFSEFHRNSDNEIVKKSKIINVANISQHLGSQFSITHMSSPQAAQELSLLLRAGSLNAPVTIVMQRNIEATLGADNIDNGIKALSIGIVFTLLFMAVWYRTLGVIANVALALNLVSLLGLMSLLPGAVLTLPGIAGLVLTVGMAVDANVLIFERIKEELRRGRQTLSAIETGYKSAFSTILDANITTMITGIILYTIGYGPVKGFAIILCLGILTSMFTGVFVAKALTNMVIRENKSHLMGIKSANKISHHSAEKLPVKPALKIAKKTGVKS</sequence>
<dbReference type="RefSeq" id="WP_081152420.1">
    <property type="nucleotide sequence ID" value="NZ_CP020465.1"/>
</dbReference>
<evidence type="ECO:0000313" key="14">
    <source>
        <dbReference type="EMBL" id="ASP48810.1"/>
    </source>
</evidence>
<dbReference type="KEGG" id="cber:B5D82_14160"/>
<keyword evidence="5 9" id="KW-0653">Protein transport</keyword>
<feature type="domain" description="Protein export membrane protein SecD/SecF C-terminal" evidence="10">
    <location>
        <begin position="427"/>
        <end position="596"/>
    </location>
</feature>
<accession>A0A222GAI5</accession>
<evidence type="ECO:0000256" key="5">
    <source>
        <dbReference type="ARBA" id="ARBA00022927"/>
    </source>
</evidence>
<proteinExistence type="inferred from homology"/>
<keyword evidence="2 9" id="KW-0813">Transport</keyword>
<comment type="subcellular location">
    <subcellularLocation>
        <location evidence="1 9">Cell membrane</location>
        <topology evidence="1 9">Multi-pass membrane protein</topology>
    </subcellularLocation>
</comment>
<keyword evidence="15" id="KW-1185">Reference proteome</keyword>
<dbReference type="AlphaFoldDB" id="A0A222GAI5"/>
<dbReference type="InterPro" id="IPR048631">
    <property type="entry name" value="SecD_1st"/>
</dbReference>
<dbReference type="OrthoDB" id="9805019at2"/>
<keyword evidence="6 9" id="KW-1133">Transmembrane helix</keyword>
<dbReference type="HAMAP" id="MF_01463_B">
    <property type="entry name" value="SecD_B"/>
    <property type="match status" value="1"/>
</dbReference>